<accession>A0A0K9NIE3</accession>
<gene>
    <name evidence="1" type="ORF">ZOSMA_94G00550</name>
</gene>
<dbReference type="Pfam" id="PF13704">
    <property type="entry name" value="Glyco_tranf_2_4"/>
    <property type="match status" value="1"/>
</dbReference>
<dbReference type="InterPro" id="IPR044224">
    <property type="entry name" value="KOBITO1-like"/>
</dbReference>
<dbReference type="STRING" id="29655.A0A0K9NIE3"/>
<dbReference type="AlphaFoldDB" id="A0A0K9NIE3"/>
<dbReference type="PANTHER" id="PTHR46701">
    <property type="entry name" value="GLYCOSYLTRANSFERASE-LIKE KOBITO 1"/>
    <property type="match status" value="1"/>
</dbReference>
<dbReference type="OrthoDB" id="433309at2759"/>
<evidence type="ECO:0000313" key="2">
    <source>
        <dbReference type="Proteomes" id="UP000036987"/>
    </source>
</evidence>
<dbReference type="EMBL" id="LFYR01002171">
    <property type="protein sequence ID" value="KMZ56529.1"/>
    <property type="molecule type" value="Genomic_DNA"/>
</dbReference>
<sequence>MAILRTSTSNQSFISKFLTLITVISLCLAVFAFVLQWKGEVDLSRYLTAPVHERTDTLTFSGSKARDCIESFRSDSYHLTPAFYGGDDRDIHPKICITTTTSDDLQRLLQWVYYHKVIGVVNFFIFVEGVAAEKNTSSVLEAIPGVKVIHKTVDLEKKRAHSNAMNNKTSLSGSFHKTCDHGISTEPPLDVLMAIVMARDAGMDWIIHIDTDELMHPSGSDDYSLKKVLTNVPNDVDMVIFPNYESIIERDDITDPFTEVSLFKRNYEHIAKDYFYSFNKEARHGNDRYFLTYTNGRSAARVQDHLHPIGAFRWNSYAKKTLKEIIMDEAVVLHYTYTTFSDLSSRKDHCSCKVSDAERCFSSNFDRDAFIISSTSNENKMVQWFHQYIVWTDKNIILQLIRHGIMTHITAPMAIIKALKNSGAFSAAVESVK</sequence>
<dbReference type="GO" id="GO:0009737">
    <property type="term" value="P:response to abscisic acid"/>
    <property type="evidence" value="ECO:0007669"/>
    <property type="project" value="InterPro"/>
</dbReference>
<protein>
    <recommendedName>
        <fullName evidence="3">Glycosyltransferase family 92 protein</fullName>
    </recommendedName>
</protein>
<name>A0A0K9NIE3_ZOSMR</name>
<dbReference type="GO" id="GO:0030244">
    <property type="term" value="P:cellulose biosynthetic process"/>
    <property type="evidence" value="ECO:0007669"/>
    <property type="project" value="InterPro"/>
</dbReference>
<keyword evidence="2" id="KW-1185">Reference proteome</keyword>
<organism evidence="1 2">
    <name type="scientific">Zostera marina</name>
    <name type="common">Eelgrass</name>
    <dbReference type="NCBI Taxonomy" id="29655"/>
    <lineage>
        <taxon>Eukaryota</taxon>
        <taxon>Viridiplantae</taxon>
        <taxon>Streptophyta</taxon>
        <taxon>Embryophyta</taxon>
        <taxon>Tracheophyta</taxon>
        <taxon>Spermatophyta</taxon>
        <taxon>Magnoliopsida</taxon>
        <taxon>Liliopsida</taxon>
        <taxon>Zosteraceae</taxon>
        <taxon>Zostera</taxon>
    </lineage>
</organism>
<proteinExistence type="predicted"/>
<reference evidence="2" key="1">
    <citation type="journal article" date="2016" name="Nature">
        <title>The genome of the seagrass Zostera marina reveals angiosperm adaptation to the sea.</title>
        <authorList>
            <person name="Olsen J.L."/>
            <person name="Rouze P."/>
            <person name="Verhelst B."/>
            <person name="Lin Y.-C."/>
            <person name="Bayer T."/>
            <person name="Collen J."/>
            <person name="Dattolo E."/>
            <person name="De Paoli E."/>
            <person name="Dittami S."/>
            <person name="Maumus F."/>
            <person name="Michel G."/>
            <person name="Kersting A."/>
            <person name="Lauritano C."/>
            <person name="Lohaus R."/>
            <person name="Toepel M."/>
            <person name="Tonon T."/>
            <person name="Vanneste K."/>
            <person name="Amirebrahimi M."/>
            <person name="Brakel J."/>
            <person name="Bostroem C."/>
            <person name="Chovatia M."/>
            <person name="Grimwood J."/>
            <person name="Jenkins J.W."/>
            <person name="Jueterbock A."/>
            <person name="Mraz A."/>
            <person name="Stam W.T."/>
            <person name="Tice H."/>
            <person name="Bornberg-Bauer E."/>
            <person name="Green P.J."/>
            <person name="Pearson G.A."/>
            <person name="Procaccini G."/>
            <person name="Duarte C.M."/>
            <person name="Schmutz J."/>
            <person name="Reusch T.B.H."/>
            <person name="Van de Peer Y."/>
        </authorList>
    </citation>
    <scope>NUCLEOTIDE SEQUENCE [LARGE SCALE GENOMIC DNA]</scope>
    <source>
        <strain evidence="2">cv. Finnish</strain>
    </source>
</reference>
<comment type="caution">
    <text evidence="1">The sequence shown here is derived from an EMBL/GenBank/DDBJ whole genome shotgun (WGS) entry which is preliminary data.</text>
</comment>
<evidence type="ECO:0000313" key="1">
    <source>
        <dbReference type="EMBL" id="KMZ56529.1"/>
    </source>
</evidence>
<evidence type="ECO:0008006" key="3">
    <source>
        <dbReference type="Google" id="ProtNLM"/>
    </source>
</evidence>
<dbReference type="PANTHER" id="PTHR46701:SF7">
    <property type="entry name" value="GLYCOSYLTRANSFERASE-LIKE KOBITO 1"/>
    <property type="match status" value="1"/>
</dbReference>
<dbReference type="Proteomes" id="UP000036987">
    <property type="component" value="Unassembled WGS sequence"/>
</dbReference>